<feature type="transmembrane region" description="Helical" evidence="2">
    <location>
        <begin position="336"/>
        <end position="353"/>
    </location>
</feature>
<dbReference type="Proteomes" id="UP001224674">
    <property type="component" value="Chromosome"/>
</dbReference>
<evidence type="ECO:0008006" key="5">
    <source>
        <dbReference type="Google" id="ProtNLM"/>
    </source>
</evidence>
<feature type="transmembrane region" description="Helical" evidence="2">
    <location>
        <begin position="21"/>
        <end position="40"/>
    </location>
</feature>
<accession>A0AAJ6AN49</accession>
<feature type="transmembrane region" description="Helical" evidence="2">
    <location>
        <begin position="305"/>
        <end position="324"/>
    </location>
</feature>
<keyword evidence="4" id="KW-1185">Reference proteome</keyword>
<keyword evidence="2" id="KW-0472">Membrane</keyword>
<evidence type="ECO:0000256" key="1">
    <source>
        <dbReference type="SAM" id="MobiDB-lite"/>
    </source>
</evidence>
<feature type="transmembrane region" description="Helical" evidence="2">
    <location>
        <begin position="60"/>
        <end position="80"/>
    </location>
</feature>
<feature type="region of interest" description="Disordered" evidence="1">
    <location>
        <begin position="362"/>
        <end position="391"/>
    </location>
</feature>
<feature type="transmembrane region" description="Helical" evidence="2">
    <location>
        <begin position="277"/>
        <end position="298"/>
    </location>
</feature>
<gene>
    <name evidence="3" type="ORF">QDX21_11090</name>
</gene>
<feature type="transmembrane region" description="Helical" evidence="2">
    <location>
        <begin position="92"/>
        <end position="119"/>
    </location>
</feature>
<feature type="transmembrane region" description="Helical" evidence="2">
    <location>
        <begin position="248"/>
        <end position="271"/>
    </location>
</feature>
<feature type="transmembrane region" description="Helical" evidence="2">
    <location>
        <begin position="202"/>
        <end position="227"/>
    </location>
</feature>
<reference evidence="3 4" key="1">
    <citation type="submission" date="2023-03" db="EMBL/GenBank/DDBJ databases">
        <title>Complete genome sequences of several Auritidibacter ignavus strains isolated from ear infections.</title>
        <authorList>
            <person name="Baehr T."/>
            <person name="Baumhoegger A.M."/>
        </authorList>
    </citation>
    <scope>NUCLEOTIDE SEQUENCE [LARGE SCALE GENOMIC DNA]</scope>
    <source>
        <strain evidence="3 4">BABAE-6</strain>
    </source>
</reference>
<evidence type="ECO:0000313" key="4">
    <source>
        <dbReference type="Proteomes" id="UP001224674"/>
    </source>
</evidence>
<feature type="transmembrane region" description="Helical" evidence="2">
    <location>
        <begin position="131"/>
        <end position="151"/>
    </location>
</feature>
<sequence>MTTAPAASSPPRSGSFRIESWGIWVAIIAGALGAMVGWWFFSDQLTPLSGFASVGTVTGISAGITAALATLIGLLLASAPRRGALAWMRSRAWFWLVLDWVGLIILHGAIVMLASLALFRLFQQSFVGLEIDAIAATAMIGIVVATAGYFGLSSAARASTRSLSSLLAVFMASGIIAAMLLAENPYWWHAFFSELGTGQAGVLSFWTFNTTLTVSGLVLFTLANFISQDLRTYSDVRRSTGKRGGSIWMLRSGLMLIGACLVGISMVPININDPLHTLFTQILAAVCLLLFATIPIWLPGVPVVIYLFSYLMIGLSIFAAVLWWPLGYYNLTGVELAMAGILFAWLVVLIRALNDANGYASDQPRPRANTPAGTYPEATPATTPAPAPADV</sequence>
<dbReference type="AlphaFoldDB" id="A0AAJ6AN49"/>
<keyword evidence="2" id="KW-1133">Transmembrane helix</keyword>
<dbReference type="EMBL" id="CP122566">
    <property type="protein sequence ID" value="WGH92829.1"/>
    <property type="molecule type" value="Genomic_DNA"/>
</dbReference>
<name>A0AAJ6AN49_9MICC</name>
<evidence type="ECO:0000313" key="3">
    <source>
        <dbReference type="EMBL" id="WGH92829.1"/>
    </source>
</evidence>
<organism evidence="3 4">
    <name type="scientific">Auritidibacter ignavus</name>
    <dbReference type="NCBI Taxonomy" id="678932"/>
    <lineage>
        <taxon>Bacteria</taxon>
        <taxon>Bacillati</taxon>
        <taxon>Actinomycetota</taxon>
        <taxon>Actinomycetes</taxon>
        <taxon>Micrococcales</taxon>
        <taxon>Micrococcaceae</taxon>
        <taxon>Auritidibacter</taxon>
    </lineage>
</organism>
<dbReference type="RefSeq" id="WP_110100088.1">
    <property type="nucleotide sequence ID" value="NZ_CP122561.1"/>
</dbReference>
<keyword evidence="2" id="KW-0812">Transmembrane</keyword>
<protein>
    <recommendedName>
        <fullName evidence="5">DUF998 domain-containing protein</fullName>
    </recommendedName>
</protein>
<feature type="compositionally biased region" description="Low complexity" evidence="1">
    <location>
        <begin position="370"/>
        <end position="382"/>
    </location>
</feature>
<feature type="transmembrane region" description="Helical" evidence="2">
    <location>
        <begin position="163"/>
        <end position="182"/>
    </location>
</feature>
<evidence type="ECO:0000256" key="2">
    <source>
        <dbReference type="SAM" id="Phobius"/>
    </source>
</evidence>
<proteinExistence type="predicted"/>